<proteinExistence type="predicted"/>
<accession>A0ABR4FSM5</accession>
<evidence type="ECO:0008006" key="4">
    <source>
        <dbReference type="Google" id="ProtNLM"/>
    </source>
</evidence>
<evidence type="ECO:0000313" key="3">
    <source>
        <dbReference type="Proteomes" id="UP001610563"/>
    </source>
</evidence>
<gene>
    <name evidence="2" type="ORF">BJX66DRAFT_43645</name>
</gene>
<feature type="region of interest" description="Disordered" evidence="1">
    <location>
        <begin position="488"/>
        <end position="513"/>
    </location>
</feature>
<protein>
    <recommendedName>
        <fullName evidence="4">F-box domain-containing protein</fullName>
    </recommendedName>
</protein>
<evidence type="ECO:0000256" key="1">
    <source>
        <dbReference type="SAM" id="MobiDB-lite"/>
    </source>
</evidence>
<sequence length="513" mass="58245">MSLNNLPVEVLHQILGYFCIYCSQRPSKEPPDAYLQEGDQKPDQPSWYSLQRHVLVSVCLASKRLCSIAQPVLHHEFVLGYSDSWRSNHYTWDGRLTSFVMTMAQRPDLARHVKRLYIHPYLLESLGATGHPQESFNNSHRREYITDEQACLAIRTLAASMGVAKPRKPKIGDFVLLLLAALPSLGRCSFQLAPCNDEIVRSARLSSAGVTELPLRTLDISQRTRWIQSDSFDFEKRARALFSIIPHLETLNLHSCRVIQPSTYAPFLANLKHLRLTLNRSLSRSLKVLLSSCTCLRSFAYESAFYHYSTYASEENFRLHLAVEYLHHSQETLESVHLDLRLRGRPWPGTHESATPMPTFCEFPAMKNLFVNLQELKTLPLADVKILQEFLPPNIECLQLPGEIDECHVVWPRHRQIALLSGLAEVMAQGGFPKLKEVQCEDFLGPPDVEVINSRLAAVGVDVRYRSWPSTVSTLDDTKASDLPPMFSPPVQSTRPNESVCYMLPPDEDEPDL</sequence>
<name>A0ABR4FSM5_9EURO</name>
<dbReference type="Proteomes" id="UP001610563">
    <property type="component" value="Unassembled WGS sequence"/>
</dbReference>
<evidence type="ECO:0000313" key="2">
    <source>
        <dbReference type="EMBL" id="KAL2785983.1"/>
    </source>
</evidence>
<dbReference type="EMBL" id="JBFTWV010000129">
    <property type="protein sequence ID" value="KAL2785983.1"/>
    <property type="molecule type" value="Genomic_DNA"/>
</dbReference>
<organism evidence="2 3">
    <name type="scientific">Aspergillus keveii</name>
    <dbReference type="NCBI Taxonomy" id="714993"/>
    <lineage>
        <taxon>Eukaryota</taxon>
        <taxon>Fungi</taxon>
        <taxon>Dikarya</taxon>
        <taxon>Ascomycota</taxon>
        <taxon>Pezizomycotina</taxon>
        <taxon>Eurotiomycetes</taxon>
        <taxon>Eurotiomycetidae</taxon>
        <taxon>Eurotiales</taxon>
        <taxon>Aspergillaceae</taxon>
        <taxon>Aspergillus</taxon>
        <taxon>Aspergillus subgen. Nidulantes</taxon>
    </lineage>
</organism>
<comment type="caution">
    <text evidence="2">The sequence shown here is derived from an EMBL/GenBank/DDBJ whole genome shotgun (WGS) entry which is preliminary data.</text>
</comment>
<reference evidence="2 3" key="1">
    <citation type="submission" date="2024-07" db="EMBL/GenBank/DDBJ databases">
        <title>Section-level genome sequencing and comparative genomics of Aspergillus sections Usti and Cavernicolus.</title>
        <authorList>
            <consortium name="Lawrence Berkeley National Laboratory"/>
            <person name="Nybo J.L."/>
            <person name="Vesth T.C."/>
            <person name="Theobald S."/>
            <person name="Frisvad J.C."/>
            <person name="Larsen T.O."/>
            <person name="Kjaerboelling I."/>
            <person name="Rothschild-Mancinelli K."/>
            <person name="Lyhne E.K."/>
            <person name="Kogle M.E."/>
            <person name="Barry K."/>
            <person name="Clum A."/>
            <person name="Na H."/>
            <person name="Ledsgaard L."/>
            <person name="Lin J."/>
            <person name="Lipzen A."/>
            <person name="Kuo A."/>
            <person name="Riley R."/>
            <person name="Mondo S."/>
            <person name="Labutti K."/>
            <person name="Haridas S."/>
            <person name="Pangalinan J."/>
            <person name="Salamov A.A."/>
            <person name="Simmons B.A."/>
            <person name="Magnuson J.K."/>
            <person name="Chen J."/>
            <person name="Drula E."/>
            <person name="Henrissat B."/>
            <person name="Wiebenga A."/>
            <person name="Lubbers R.J."/>
            <person name="Gomes A.C."/>
            <person name="Makela M.R."/>
            <person name="Stajich J."/>
            <person name="Grigoriev I.V."/>
            <person name="Mortensen U.H."/>
            <person name="De Vries R.P."/>
            <person name="Baker S.E."/>
            <person name="Andersen M.R."/>
        </authorList>
    </citation>
    <scope>NUCLEOTIDE SEQUENCE [LARGE SCALE GENOMIC DNA]</scope>
    <source>
        <strain evidence="2 3">CBS 209.92</strain>
    </source>
</reference>
<keyword evidence="3" id="KW-1185">Reference proteome</keyword>
<dbReference type="SUPFAM" id="SSF52047">
    <property type="entry name" value="RNI-like"/>
    <property type="match status" value="1"/>
</dbReference>